<organism evidence="1 2">
    <name type="scientific">Phyllosticta citriasiana</name>
    <dbReference type="NCBI Taxonomy" id="595635"/>
    <lineage>
        <taxon>Eukaryota</taxon>
        <taxon>Fungi</taxon>
        <taxon>Dikarya</taxon>
        <taxon>Ascomycota</taxon>
        <taxon>Pezizomycotina</taxon>
        <taxon>Dothideomycetes</taxon>
        <taxon>Dothideomycetes incertae sedis</taxon>
        <taxon>Botryosphaeriales</taxon>
        <taxon>Phyllostictaceae</taxon>
        <taxon>Phyllosticta</taxon>
    </lineage>
</organism>
<reference evidence="1 2" key="1">
    <citation type="submission" date="2024-04" db="EMBL/GenBank/DDBJ databases">
        <title>Phyllosticta paracitricarpa is synonymous to the EU quarantine fungus P. citricarpa based on phylogenomic analyses.</title>
        <authorList>
            <consortium name="Lawrence Berkeley National Laboratory"/>
            <person name="Van Ingen-Buijs V.A."/>
            <person name="Van Westerhoven A.C."/>
            <person name="Haridas S."/>
            <person name="Skiadas P."/>
            <person name="Martin F."/>
            <person name="Groenewald J.Z."/>
            <person name="Crous P.W."/>
            <person name="Seidl M.F."/>
        </authorList>
    </citation>
    <scope>NUCLEOTIDE SEQUENCE [LARGE SCALE GENOMIC DNA]</scope>
    <source>
        <strain evidence="1 2">CBS 123371</strain>
    </source>
</reference>
<keyword evidence="2" id="KW-1185">Reference proteome</keyword>
<protein>
    <submittedName>
        <fullName evidence="1">Uncharacterized protein</fullName>
    </submittedName>
</protein>
<evidence type="ECO:0000313" key="1">
    <source>
        <dbReference type="EMBL" id="KAK7519943.1"/>
    </source>
</evidence>
<dbReference type="EMBL" id="JBBPHU010000003">
    <property type="protein sequence ID" value="KAK7519943.1"/>
    <property type="molecule type" value="Genomic_DNA"/>
</dbReference>
<accession>A0ABR1KQW9</accession>
<gene>
    <name evidence="1" type="ORF">IWZ03DRAFT_371719</name>
</gene>
<comment type="caution">
    <text evidence="1">The sequence shown here is derived from an EMBL/GenBank/DDBJ whole genome shotgun (WGS) entry which is preliminary data.</text>
</comment>
<dbReference type="Proteomes" id="UP001363622">
    <property type="component" value="Unassembled WGS sequence"/>
</dbReference>
<proteinExistence type="predicted"/>
<sequence>MPGVIVTSVRPCYCCLCSHICCLCAYPTGPGRWTVDGPVAQRIVRRHAHSIASKTGYISVCFSPDIHFHLSLLSCIPSQADSSRVAASVPSPTAHTVRHTANHRFPAANRSRFNASAHQPRAGACVATVIPTRPSSAMLHVIKSSNVWSNLEQKGVKFWTRCKHPSGGTRRQPVPAVCFVVAWWRGLGKRKGRTCVRHGLRVRTGFTERLNKRKEWRR</sequence>
<feature type="non-terminal residue" evidence="1">
    <location>
        <position position="218"/>
    </location>
</feature>
<evidence type="ECO:0000313" key="2">
    <source>
        <dbReference type="Proteomes" id="UP001363622"/>
    </source>
</evidence>
<name>A0ABR1KQW9_9PEZI</name>